<evidence type="ECO:0000313" key="3">
    <source>
        <dbReference type="Proteomes" id="UP000092484"/>
    </source>
</evidence>
<dbReference type="PROSITE" id="PS50887">
    <property type="entry name" value="GGDEF"/>
    <property type="match status" value="1"/>
</dbReference>
<dbReference type="Pfam" id="PF08448">
    <property type="entry name" value="PAS_4"/>
    <property type="match status" value="1"/>
</dbReference>
<feature type="domain" description="GGDEF" evidence="1">
    <location>
        <begin position="160"/>
        <end position="290"/>
    </location>
</feature>
<dbReference type="InterPro" id="IPR013656">
    <property type="entry name" value="PAS_4"/>
</dbReference>
<dbReference type="InterPro" id="IPR029787">
    <property type="entry name" value="Nucleotide_cyclase"/>
</dbReference>
<evidence type="ECO:0000259" key="1">
    <source>
        <dbReference type="PROSITE" id="PS50887"/>
    </source>
</evidence>
<dbReference type="InterPro" id="IPR000160">
    <property type="entry name" value="GGDEF_dom"/>
</dbReference>
<protein>
    <submittedName>
        <fullName evidence="2">Sensory box/GGDEF domain/EAL domain protein</fullName>
    </submittedName>
</protein>
<dbReference type="Proteomes" id="UP000092484">
    <property type="component" value="Unassembled WGS sequence"/>
</dbReference>
<dbReference type="SUPFAM" id="SSF55073">
    <property type="entry name" value="Nucleotide cyclase"/>
    <property type="match status" value="1"/>
</dbReference>
<evidence type="ECO:0000313" key="2">
    <source>
        <dbReference type="EMBL" id="OBV11167.1"/>
    </source>
</evidence>
<organism evidence="2 3">
    <name type="scientific">Erythrobacter dokdonensis DSW-74</name>
    <dbReference type="NCBI Taxonomy" id="1300349"/>
    <lineage>
        <taxon>Bacteria</taxon>
        <taxon>Pseudomonadati</taxon>
        <taxon>Pseudomonadota</taxon>
        <taxon>Alphaproteobacteria</taxon>
        <taxon>Sphingomonadales</taxon>
        <taxon>Erythrobacteraceae</taxon>
        <taxon>Erythrobacter/Porphyrobacter group</taxon>
        <taxon>Erythrobacter</taxon>
    </lineage>
</organism>
<proteinExistence type="predicted"/>
<keyword evidence="3" id="KW-1185">Reference proteome</keyword>
<reference evidence="2 3" key="1">
    <citation type="submission" date="2016-06" db="EMBL/GenBank/DDBJ databases">
        <title>Genome sequence of Porphyrobacter dokdonensis DSW-74.</title>
        <authorList>
            <person name="Kim J.F."/>
            <person name="Song J.Y."/>
        </authorList>
    </citation>
    <scope>NUCLEOTIDE SEQUENCE [LARGE SCALE GENOMIC DNA]</scope>
    <source>
        <strain evidence="2 3">DSW-74</strain>
    </source>
</reference>
<name>A0A1A7BI92_9SPHN</name>
<dbReference type="SMART" id="SM00267">
    <property type="entry name" value="GGDEF"/>
    <property type="match status" value="1"/>
</dbReference>
<gene>
    <name evidence="2" type="ORF">I603_1575</name>
</gene>
<dbReference type="Gene3D" id="3.30.70.270">
    <property type="match status" value="1"/>
</dbReference>
<dbReference type="AlphaFoldDB" id="A0A1A7BI92"/>
<dbReference type="InterPro" id="IPR052155">
    <property type="entry name" value="Biofilm_reg_signaling"/>
</dbReference>
<dbReference type="InterPro" id="IPR043128">
    <property type="entry name" value="Rev_trsase/Diguanyl_cyclase"/>
</dbReference>
<comment type="caution">
    <text evidence="2">The sequence shown here is derived from an EMBL/GenBank/DDBJ whole genome shotgun (WGS) entry which is preliminary data.</text>
</comment>
<dbReference type="PANTHER" id="PTHR44757">
    <property type="entry name" value="DIGUANYLATE CYCLASE DGCP"/>
    <property type="match status" value="1"/>
</dbReference>
<dbReference type="STRING" id="1300349.I603_1575"/>
<dbReference type="Pfam" id="PF00990">
    <property type="entry name" value="GGDEF"/>
    <property type="match status" value="1"/>
</dbReference>
<accession>A0A1A7BI92</accession>
<sequence length="294" mass="31639">MHGLIEEASGDIVIRLDRRGFINHASANIAELGFDFSGALLLPHITDLAEQDYAAVLSEHVGAVLEGADRTDWIEFPVASGDLQSENGAPQARRWYALSLRPMIETDGSIDGALCLMRSVQRLRLLEGELYNRAVTDPLTGLANRPAFCASLRRQLAGGGGQIIAVFAVDGMRALLLRYGQRTADEIVWGFAKFLETMALPEHEIAQLDGERFGALLSGMSLSSAREWSEDVVRTFAALAVPATTRSPQLTASAGLARVECTVDWTLREAELGLVLARAGGGGQVALAGHRWTG</sequence>
<dbReference type="PANTHER" id="PTHR44757:SF2">
    <property type="entry name" value="BIOFILM ARCHITECTURE MAINTENANCE PROTEIN MBAA"/>
    <property type="match status" value="1"/>
</dbReference>
<dbReference type="EMBL" id="LZYB01000003">
    <property type="protein sequence ID" value="OBV11167.1"/>
    <property type="molecule type" value="Genomic_DNA"/>
</dbReference>